<keyword evidence="2" id="KW-1133">Transmembrane helix</keyword>
<dbReference type="RefSeq" id="XP_021871977.1">
    <property type="nucleotide sequence ID" value="XM_022018163.1"/>
</dbReference>
<comment type="caution">
    <text evidence="3">The sequence shown here is derived from an EMBL/GenBank/DDBJ whole genome shotgun (WGS) entry which is preliminary data.</text>
</comment>
<reference evidence="3 4" key="1">
    <citation type="submission" date="2017-03" db="EMBL/GenBank/DDBJ databases">
        <title>Widespread Adenine N6-methylation of Active Genes in Fungi.</title>
        <authorList>
            <consortium name="DOE Joint Genome Institute"/>
            <person name="Mondo S.J."/>
            <person name="Dannebaum R.O."/>
            <person name="Kuo R.C."/>
            <person name="Louie K.B."/>
            <person name="Bewick A.J."/>
            <person name="Labutti K."/>
            <person name="Haridas S."/>
            <person name="Kuo A."/>
            <person name="Salamov A."/>
            <person name="Ahrendt S.R."/>
            <person name="Lau R."/>
            <person name="Bowen B.P."/>
            <person name="Lipzen A."/>
            <person name="Sullivan W."/>
            <person name="Andreopoulos W.B."/>
            <person name="Clum A."/>
            <person name="Lindquist E."/>
            <person name="Daum C."/>
            <person name="Northen T.R."/>
            <person name="Ramamoorthy G."/>
            <person name="Schmitz R.J."/>
            <person name="Gryganskyi A."/>
            <person name="Culley D."/>
            <person name="Magnuson J."/>
            <person name="James T.Y."/>
            <person name="O'Malley M.A."/>
            <person name="Stajich J.E."/>
            <person name="Spatafora J.W."/>
            <person name="Visel A."/>
            <person name="Grigoriev I.V."/>
        </authorList>
    </citation>
    <scope>NUCLEOTIDE SEQUENCE [LARGE SCALE GENOMIC DNA]</scope>
    <source>
        <strain evidence="3 4">NRRL Y-17943</strain>
    </source>
</reference>
<feature type="region of interest" description="Disordered" evidence="1">
    <location>
        <begin position="123"/>
        <end position="151"/>
    </location>
</feature>
<evidence type="ECO:0000256" key="1">
    <source>
        <dbReference type="SAM" id="MobiDB-lite"/>
    </source>
</evidence>
<sequence>MSATSPATYESTSQLVLRPISQTPINSISSPAIPLISPDSKPRIGGSNQAAVAAGSVIGGLLVLGITGLVLLEVFMRKRALWRRSPWFGSDTITTAVSGPYGESSEGTTAVASQAGTEMKRLSLASGSSGGGGESYARPGSLNQRGSILSI</sequence>
<organism evidence="3 4">
    <name type="scientific">Kockovaella imperatae</name>
    <dbReference type="NCBI Taxonomy" id="4999"/>
    <lineage>
        <taxon>Eukaryota</taxon>
        <taxon>Fungi</taxon>
        <taxon>Dikarya</taxon>
        <taxon>Basidiomycota</taxon>
        <taxon>Agaricomycotina</taxon>
        <taxon>Tremellomycetes</taxon>
        <taxon>Tremellales</taxon>
        <taxon>Cuniculitremaceae</taxon>
        <taxon>Kockovaella</taxon>
    </lineage>
</organism>
<dbReference type="EMBL" id="NBSH01000005">
    <property type="protein sequence ID" value="ORX37990.1"/>
    <property type="molecule type" value="Genomic_DNA"/>
</dbReference>
<feature type="transmembrane region" description="Helical" evidence="2">
    <location>
        <begin position="50"/>
        <end position="75"/>
    </location>
</feature>
<dbReference type="AlphaFoldDB" id="A0A1Y1UIV6"/>
<proteinExistence type="predicted"/>
<accession>A0A1Y1UIV6</accession>
<gene>
    <name evidence="3" type="ORF">BD324DRAFT_650530</name>
</gene>
<evidence type="ECO:0000313" key="3">
    <source>
        <dbReference type="EMBL" id="ORX37990.1"/>
    </source>
</evidence>
<keyword evidence="2" id="KW-0812">Transmembrane</keyword>
<dbReference type="InParanoid" id="A0A1Y1UIV6"/>
<evidence type="ECO:0000256" key="2">
    <source>
        <dbReference type="SAM" id="Phobius"/>
    </source>
</evidence>
<name>A0A1Y1UIV6_9TREE</name>
<dbReference type="GeneID" id="33559972"/>
<evidence type="ECO:0000313" key="4">
    <source>
        <dbReference type="Proteomes" id="UP000193218"/>
    </source>
</evidence>
<keyword evidence="2" id="KW-0472">Membrane</keyword>
<keyword evidence="4" id="KW-1185">Reference proteome</keyword>
<feature type="compositionally biased region" description="Polar residues" evidence="1">
    <location>
        <begin position="141"/>
        <end position="151"/>
    </location>
</feature>
<dbReference type="Proteomes" id="UP000193218">
    <property type="component" value="Unassembled WGS sequence"/>
</dbReference>
<protein>
    <submittedName>
        <fullName evidence="3">Uncharacterized protein</fullName>
    </submittedName>
</protein>